<reference evidence="1 3" key="1">
    <citation type="submission" date="2018-08" db="EMBL/GenBank/DDBJ databases">
        <title>Genomic investigation of the strawberry pathogen Phytophthora fragariae indicates pathogenicity is determined by transcriptional variation in three key races.</title>
        <authorList>
            <person name="Adams T.M."/>
            <person name="Armitage A.D."/>
            <person name="Sobczyk M.K."/>
            <person name="Bates H.J."/>
            <person name="Dunwell J.M."/>
            <person name="Nellist C.F."/>
            <person name="Harrison R.J."/>
        </authorList>
    </citation>
    <scope>NUCLEOTIDE SEQUENCE [LARGE SCALE GENOMIC DNA]</scope>
    <source>
        <strain evidence="2 4">NOV-77</strain>
        <strain evidence="1 3">NOV-9</strain>
    </source>
</reference>
<name>A0A6A3DHR3_9STRA</name>
<protein>
    <submittedName>
        <fullName evidence="1">Uncharacterized protein</fullName>
    </submittedName>
</protein>
<proteinExistence type="predicted"/>
<gene>
    <name evidence="2" type="ORF">PF008_g29791</name>
    <name evidence="1" type="ORF">PF009_g28357</name>
</gene>
<accession>A0A6A3DHR3</accession>
<dbReference type="EMBL" id="QXGF01003530">
    <property type="protein sequence ID" value="KAE8921362.1"/>
    <property type="molecule type" value="Genomic_DNA"/>
</dbReference>
<evidence type="ECO:0000313" key="1">
    <source>
        <dbReference type="EMBL" id="KAE8921362.1"/>
    </source>
</evidence>
<evidence type="ECO:0000313" key="3">
    <source>
        <dbReference type="Proteomes" id="UP000429523"/>
    </source>
</evidence>
<dbReference type="Proteomes" id="UP000429523">
    <property type="component" value="Unassembled WGS sequence"/>
</dbReference>
<dbReference type="EMBL" id="QXFY01005136">
    <property type="protein sequence ID" value="KAE9273637.1"/>
    <property type="molecule type" value="Genomic_DNA"/>
</dbReference>
<organism evidence="1 3">
    <name type="scientific">Phytophthora fragariae</name>
    <dbReference type="NCBI Taxonomy" id="53985"/>
    <lineage>
        <taxon>Eukaryota</taxon>
        <taxon>Sar</taxon>
        <taxon>Stramenopiles</taxon>
        <taxon>Oomycota</taxon>
        <taxon>Peronosporomycetes</taxon>
        <taxon>Peronosporales</taxon>
        <taxon>Peronosporaceae</taxon>
        <taxon>Phytophthora</taxon>
    </lineage>
</organism>
<evidence type="ECO:0000313" key="4">
    <source>
        <dbReference type="Proteomes" id="UP000486351"/>
    </source>
</evidence>
<comment type="caution">
    <text evidence="1">The sequence shown here is derived from an EMBL/GenBank/DDBJ whole genome shotgun (WGS) entry which is preliminary data.</text>
</comment>
<dbReference type="AlphaFoldDB" id="A0A6A3DHR3"/>
<evidence type="ECO:0000313" key="2">
    <source>
        <dbReference type="EMBL" id="KAE9273637.1"/>
    </source>
</evidence>
<dbReference type="Proteomes" id="UP000486351">
    <property type="component" value="Unassembled WGS sequence"/>
</dbReference>
<sequence>MTRPLLPIVACAVLRLPKSAQAPQAGPIQSKPAPCQQSAFPTAATERRIHFAACARLGTPKRYGARPR</sequence>